<evidence type="ECO:0000313" key="17">
    <source>
        <dbReference type="Proteomes" id="UP000284657"/>
    </source>
</evidence>
<keyword evidence="4" id="KW-0732">Signal</keyword>
<dbReference type="PANTHER" id="PTHR48052:SF8">
    <property type="entry name" value="LRR RECEPTOR-LIKE SERINE_THREONINE-PROTEIN KINASE FLS2"/>
    <property type="match status" value="1"/>
</dbReference>
<evidence type="ECO:0000256" key="9">
    <source>
        <dbReference type="ARBA" id="ARBA00023180"/>
    </source>
</evidence>
<evidence type="ECO:0000259" key="12">
    <source>
        <dbReference type="PROSITE" id="PS50020"/>
    </source>
</evidence>
<name>A0A3F2RHA6_9STRA</name>
<dbReference type="OrthoDB" id="206948at2759"/>
<dbReference type="InterPro" id="IPR002048">
    <property type="entry name" value="EF_hand_dom"/>
</dbReference>
<dbReference type="GO" id="GO:0005509">
    <property type="term" value="F:calcium ion binding"/>
    <property type="evidence" value="ECO:0007669"/>
    <property type="project" value="InterPro"/>
</dbReference>
<dbReference type="SMART" id="SM00456">
    <property type="entry name" value="WW"/>
    <property type="match status" value="2"/>
</dbReference>
<dbReference type="PROSITE" id="PS50020">
    <property type="entry name" value="WW_DOMAIN_2"/>
    <property type="match status" value="2"/>
</dbReference>
<dbReference type="SUPFAM" id="SSF52058">
    <property type="entry name" value="L domain-like"/>
    <property type="match status" value="1"/>
</dbReference>
<comment type="subcellular location">
    <subcellularLocation>
        <location evidence="1">Cell membrane</location>
    </subcellularLocation>
    <subcellularLocation>
        <location evidence="10">Endomembrane system</location>
        <topology evidence="10">Single-pass membrane protein</topology>
    </subcellularLocation>
</comment>
<feature type="domain" description="EF-hand" evidence="13">
    <location>
        <begin position="296"/>
        <end position="331"/>
    </location>
</feature>
<evidence type="ECO:0000256" key="11">
    <source>
        <dbReference type="SAM" id="MobiDB-lite"/>
    </source>
</evidence>
<evidence type="ECO:0000256" key="7">
    <source>
        <dbReference type="ARBA" id="ARBA00023136"/>
    </source>
</evidence>
<proteinExistence type="predicted"/>
<dbReference type="Gene3D" id="2.20.70.10">
    <property type="match status" value="2"/>
</dbReference>
<dbReference type="InterPro" id="IPR001202">
    <property type="entry name" value="WW_dom"/>
</dbReference>
<feature type="domain" description="EF-hand" evidence="13">
    <location>
        <begin position="332"/>
        <end position="366"/>
    </location>
</feature>
<dbReference type="InterPro" id="IPR018247">
    <property type="entry name" value="EF_Hand_1_Ca_BS"/>
</dbReference>
<dbReference type="SUPFAM" id="SSF51045">
    <property type="entry name" value="WW domain"/>
    <property type="match status" value="2"/>
</dbReference>
<keyword evidence="7" id="KW-0472">Membrane</keyword>
<dbReference type="SMART" id="SM00054">
    <property type="entry name" value="EFh"/>
    <property type="match status" value="2"/>
</dbReference>
<evidence type="ECO:0000256" key="2">
    <source>
        <dbReference type="ARBA" id="ARBA00022475"/>
    </source>
</evidence>
<dbReference type="PROSITE" id="PS50096">
    <property type="entry name" value="IQ"/>
    <property type="match status" value="1"/>
</dbReference>
<evidence type="ECO:0000256" key="6">
    <source>
        <dbReference type="ARBA" id="ARBA00022989"/>
    </source>
</evidence>
<dbReference type="InterPro" id="IPR036020">
    <property type="entry name" value="WW_dom_sf"/>
</dbReference>
<keyword evidence="8" id="KW-0675">Receptor</keyword>
<dbReference type="Gene3D" id="1.10.238.10">
    <property type="entry name" value="EF-hand"/>
    <property type="match status" value="1"/>
</dbReference>
<protein>
    <submittedName>
        <fullName evidence="15">Uncharacterized protein</fullName>
    </submittedName>
</protein>
<dbReference type="PROSITE" id="PS50222">
    <property type="entry name" value="EF_HAND_2"/>
    <property type="match status" value="2"/>
</dbReference>
<evidence type="ECO:0000313" key="15">
    <source>
        <dbReference type="EMBL" id="RLN56797.1"/>
    </source>
</evidence>
<dbReference type="EMBL" id="MBDO02000342">
    <property type="protein sequence ID" value="RLN56797.1"/>
    <property type="molecule type" value="Genomic_DNA"/>
</dbReference>
<dbReference type="AlphaFoldDB" id="A0A3F2RHA6"/>
<dbReference type="PROSITE" id="PS01159">
    <property type="entry name" value="WW_DOMAIN_1"/>
    <property type="match status" value="1"/>
</dbReference>
<evidence type="ECO:0000256" key="3">
    <source>
        <dbReference type="ARBA" id="ARBA00022692"/>
    </source>
</evidence>
<evidence type="ECO:0000256" key="1">
    <source>
        <dbReference type="ARBA" id="ARBA00004236"/>
    </source>
</evidence>
<reference evidence="16 17" key="1">
    <citation type="submission" date="2018-07" db="EMBL/GenBank/DDBJ databases">
        <title>Genome sequencing of oomycete isolates from Chile give support for New Zealand origin for Phytophthora kernoviae and make available the first Nothophytophthora sp. genome.</title>
        <authorList>
            <person name="Studholme D.J."/>
            <person name="Sanfuentes E."/>
            <person name="Panda P."/>
            <person name="Hill R."/>
            <person name="Sambles C."/>
            <person name="Grant M."/>
            <person name="Williams N.M."/>
            <person name="Mcdougal R.L."/>
        </authorList>
    </citation>
    <scope>NUCLEOTIDE SEQUENCE [LARGE SCALE GENOMIC DNA]</scope>
    <source>
        <strain evidence="15">Chile6</strain>
        <strain evidence="14">Chile7</strain>
    </source>
</reference>
<dbReference type="Proteomes" id="UP000284657">
    <property type="component" value="Unassembled WGS sequence"/>
</dbReference>
<keyword evidence="9" id="KW-0325">Glycoprotein</keyword>
<dbReference type="GO" id="GO:0005886">
    <property type="term" value="C:plasma membrane"/>
    <property type="evidence" value="ECO:0007669"/>
    <property type="project" value="UniProtKB-SubCell"/>
</dbReference>
<keyword evidence="5" id="KW-0106">Calcium</keyword>
<dbReference type="CDD" id="cd00201">
    <property type="entry name" value="WW"/>
    <property type="match status" value="1"/>
</dbReference>
<dbReference type="PROSITE" id="PS00018">
    <property type="entry name" value="EF_HAND_1"/>
    <property type="match status" value="2"/>
</dbReference>
<dbReference type="Proteomes" id="UP000277300">
    <property type="component" value="Unassembled WGS sequence"/>
</dbReference>
<evidence type="ECO:0000259" key="13">
    <source>
        <dbReference type="PROSITE" id="PS50222"/>
    </source>
</evidence>
<dbReference type="SUPFAM" id="SSF47473">
    <property type="entry name" value="EF-hand"/>
    <property type="match status" value="1"/>
</dbReference>
<accession>A0A3F2RHA6</accession>
<dbReference type="InterPro" id="IPR032675">
    <property type="entry name" value="LRR_dom_sf"/>
</dbReference>
<dbReference type="Gene3D" id="3.80.10.10">
    <property type="entry name" value="Ribonuclease Inhibitor"/>
    <property type="match status" value="1"/>
</dbReference>
<dbReference type="CDD" id="cd00051">
    <property type="entry name" value="EFh"/>
    <property type="match status" value="1"/>
</dbReference>
<keyword evidence="2" id="KW-1003">Cell membrane</keyword>
<keyword evidence="3" id="KW-0812">Transmembrane</keyword>
<evidence type="ECO:0000313" key="16">
    <source>
        <dbReference type="Proteomes" id="UP000277300"/>
    </source>
</evidence>
<dbReference type="Pfam" id="PF00397">
    <property type="entry name" value="WW"/>
    <property type="match status" value="2"/>
</dbReference>
<organism evidence="15 16">
    <name type="scientific">Phytophthora kernoviae</name>
    <dbReference type="NCBI Taxonomy" id="325452"/>
    <lineage>
        <taxon>Eukaryota</taxon>
        <taxon>Sar</taxon>
        <taxon>Stramenopiles</taxon>
        <taxon>Oomycota</taxon>
        <taxon>Peronosporomycetes</taxon>
        <taxon>Peronosporales</taxon>
        <taxon>Peronosporaceae</taxon>
        <taxon>Phytophthora</taxon>
    </lineage>
</organism>
<feature type="domain" description="WW" evidence="12">
    <location>
        <begin position="204"/>
        <end position="224"/>
    </location>
</feature>
<evidence type="ECO:0000256" key="8">
    <source>
        <dbReference type="ARBA" id="ARBA00023170"/>
    </source>
</evidence>
<dbReference type="PANTHER" id="PTHR48052">
    <property type="entry name" value="UNNAMED PRODUCT"/>
    <property type="match status" value="1"/>
</dbReference>
<evidence type="ECO:0000256" key="10">
    <source>
        <dbReference type="ARBA" id="ARBA00037847"/>
    </source>
</evidence>
<evidence type="ECO:0000256" key="4">
    <source>
        <dbReference type="ARBA" id="ARBA00022729"/>
    </source>
</evidence>
<keyword evidence="6" id="KW-1133">Transmembrane helix</keyword>
<feature type="region of interest" description="Disordered" evidence="11">
    <location>
        <begin position="228"/>
        <end position="253"/>
    </location>
</feature>
<evidence type="ECO:0000256" key="5">
    <source>
        <dbReference type="ARBA" id="ARBA00022837"/>
    </source>
</evidence>
<feature type="domain" description="WW" evidence="12">
    <location>
        <begin position="246"/>
        <end position="279"/>
    </location>
</feature>
<sequence>MQSFFPSVFGVKWERNHVVSIDLTGNRLTGKIPAEITELRFLTTFKLRNNPNLRGSLPLAIYSMPHLKYCYVDGTRLENVLPFNRAHSFQITQVQSGKNPGTAISTVQFSTGDENTKNDNLIRWIADLTEAEMYMVHTTLKKLHESANPQNHRQQIKCTAHNATGPERAAAATKLQRIYRARIERTKFRQFLKSLVEMAVDPATGCTYYVNARTGSATWEKPKFLGPDVETTHKRSGELSINNNSRDGSDAWKPYDDGNGNTYYWNSVTGESTWEPPLFLSRIYEELRARYGVDKTDEERFELFFQDIDQDGTGEIDQDEFARLCGDLGMAMSLKQIKEVFCELDTSGDGQLDRREIITWLTRNFS</sequence>
<evidence type="ECO:0000313" key="14">
    <source>
        <dbReference type="EMBL" id="RLN46149.1"/>
    </source>
</evidence>
<dbReference type="InterPro" id="IPR011992">
    <property type="entry name" value="EF-hand-dom_pair"/>
</dbReference>
<gene>
    <name evidence="14" type="ORF">BBJ29_005768</name>
    <name evidence="15" type="ORF">BBP00_00007805</name>
</gene>
<comment type="caution">
    <text evidence="15">The sequence shown here is derived from an EMBL/GenBank/DDBJ whole genome shotgun (WGS) entry which is preliminary data.</text>
</comment>
<dbReference type="GO" id="GO:0012505">
    <property type="term" value="C:endomembrane system"/>
    <property type="evidence" value="ECO:0007669"/>
    <property type="project" value="UniProtKB-SubCell"/>
</dbReference>
<dbReference type="EMBL" id="MBAD02002598">
    <property type="protein sequence ID" value="RLN46149.1"/>
    <property type="molecule type" value="Genomic_DNA"/>
</dbReference>